<dbReference type="SUPFAM" id="SSF51735">
    <property type="entry name" value="NAD(P)-binding Rossmann-fold domains"/>
    <property type="match status" value="1"/>
</dbReference>
<reference evidence="4 5" key="1">
    <citation type="journal article" date="2011" name="J. Bacteriol.">
        <title>Complete genome sequence of the industrial strain Ketogulonicigenium vulgare WSH-001.</title>
        <authorList>
            <person name="Liu L."/>
            <person name="Li Y."/>
            <person name="Zhang J."/>
            <person name="Zhou Z."/>
            <person name="Liu J."/>
            <person name="Li X."/>
            <person name="Zhou J."/>
            <person name="Du G."/>
            <person name="Wang L."/>
            <person name="Chen J."/>
        </authorList>
    </citation>
    <scope>NUCLEOTIDE SEQUENCE [LARGE SCALE GENOMIC DNA]</scope>
    <source>
        <strain evidence="4 5">WSH-001</strain>
    </source>
</reference>
<dbReference type="InterPro" id="IPR002347">
    <property type="entry name" value="SDR_fam"/>
</dbReference>
<dbReference type="Gene3D" id="3.40.50.720">
    <property type="entry name" value="NAD(P)-binding Rossmann-like Domain"/>
    <property type="match status" value="1"/>
</dbReference>
<organism evidence="4 5">
    <name type="scientific">Ketogulonicigenium vulgare (strain WSH-001)</name>
    <dbReference type="NCBI Taxonomy" id="759362"/>
    <lineage>
        <taxon>Bacteria</taxon>
        <taxon>Pseudomonadati</taxon>
        <taxon>Pseudomonadota</taxon>
        <taxon>Alphaproteobacteria</taxon>
        <taxon>Rhodobacterales</taxon>
        <taxon>Roseobacteraceae</taxon>
        <taxon>Ketogulonicigenium</taxon>
    </lineage>
</organism>
<dbReference type="eggNOG" id="COG1028">
    <property type="taxonomic scope" value="Bacteria"/>
</dbReference>
<keyword evidence="5" id="KW-1185">Reference proteome</keyword>
<dbReference type="PRINTS" id="PR00080">
    <property type="entry name" value="SDRFAMILY"/>
</dbReference>
<keyword evidence="3" id="KW-0520">NAD</keyword>
<dbReference type="InterPro" id="IPR020904">
    <property type="entry name" value="Sc_DH/Rdtase_CS"/>
</dbReference>
<keyword evidence="2" id="KW-0560">Oxidoreductase</keyword>
<accession>F9Y7Y6</accession>
<evidence type="ECO:0000313" key="4">
    <source>
        <dbReference type="EMBL" id="AEM41112.1"/>
    </source>
</evidence>
<dbReference type="Proteomes" id="UP000000692">
    <property type="component" value="Chromosome"/>
</dbReference>
<dbReference type="InterPro" id="IPR051122">
    <property type="entry name" value="SDR_DHRS6-like"/>
</dbReference>
<dbReference type="PATRIC" id="fig|759362.5.peg.1309"/>
<evidence type="ECO:0000313" key="5">
    <source>
        <dbReference type="Proteomes" id="UP000000692"/>
    </source>
</evidence>
<dbReference type="PANTHER" id="PTHR43477:SF4">
    <property type="entry name" value="DEHYDROGENASE_REDUCTASE SDR FAMILY MEMBER 6"/>
    <property type="match status" value="1"/>
</dbReference>
<dbReference type="KEGG" id="kvl:KVU_1273"/>
<evidence type="ECO:0000256" key="1">
    <source>
        <dbReference type="ARBA" id="ARBA00006484"/>
    </source>
</evidence>
<name>F9Y7Y6_KETVW</name>
<evidence type="ECO:0000256" key="3">
    <source>
        <dbReference type="ARBA" id="ARBA00023027"/>
    </source>
</evidence>
<dbReference type="PANTHER" id="PTHR43477">
    <property type="entry name" value="DIHYDROANTICAPSIN 7-DEHYDROGENASE"/>
    <property type="match status" value="1"/>
</dbReference>
<dbReference type="GO" id="GO:0016491">
    <property type="term" value="F:oxidoreductase activity"/>
    <property type="evidence" value="ECO:0007669"/>
    <property type="project" value="UniProtKB-KW"/>
</dbReference>
<proteinExistence type="inferred from homology"/>
<sequence length="250" mass="25753">MNLTTKTVLITGAKQGIGAAILRQAVAAGAHVHAVDRDRNAMQAAVADLDNVTCWQGDVTNAAEIAAIFQQIGAVDGLVNCAGIVAQGSLTVSSEDDLRRTLEVNVIGAASMARHAVALALDAGRKLSIVNIASVISSLRAGKSRFAYGTSKAAVIGMTKSIAMDYVRDGIRCNAICPGTIDTPSMRERIASVAPDFGGLDAAMAAFNNRQPIGHMGSAEEIAALACFLLSDQTSFMTGSIITADGGYGL</sequence>
<dbReference type="RefSeq" id="WP_013384576.1">
    <property type="nucleotide sequence ID" value="NC_017384.1"/>
</dbReference>
<dbReference type="FunFam" id="3.40.50.720:FF:000084">
    <property type="entry name" value="Short-chain dehydrogenase reductase"/>
    <property type="match status" value="1"/>
</dbReference>
<dbReference type="AlphaFoldDB" id="F9Y7Y6"/>
<dbReference type="EMBL" id="CP002018">
    <property type="protein sequence ID" value="AEM41112.1"/>
    <property type="molecule type" value="Genomic_DNA"/>
</dbReference>
<comment type="similarity">
    <text evidence="1">Belongs to the short-chain dehydrogenases/reductases (SDR) family.</text>
</comment>
<dbReference type="HOGENOM" id="CLU_010194_1_0_5"/>
<dbReference type="OrthoDB" id="9789398at2"/>
<protein>
    <submittedName>
        <fullName evidence="4">3-hydroxybutyrate dehydrogenase type 2</fullName>
    </submittedName>
</protein>
<gene>
    <name evidence="4" type="ordered locus">KVU_1273</name>
</gene>
<dbReference type="InterPro" id="IPR036291">
    <property type="entry name" value="NAD(P)-bd_dom_sf"/>
</dbReference>
<dbReference type="Pfam" id="PF13561">
    <property type="entry name" value="adh_short_C2"/>
    <property type="match status" value="1"/>
</dbReference>
<dbReference type="PROSITE" id="PS00061">
    <property type="entry name" value="ADH_SHORT"/>
    <property type="match status" value="1"/>
</dbReference>
<dbReference type="PRINTS" id="PR00081">
    <property type="entry name" value="GDHRDH"/>
</dbReference>
<evidence type="ECO:0000256" key="2">
    <source>
        <dbReference type="ARBA" id="ARBA00023002"/>
    </source>
</evidence>